<dbReference type="Gene3D" id="3.80.10.10">
    <property type="entry name" value="Ribonuclease Inhibitor"/>
    <property type="match status" value="1"/>
</dbReference>
<accession>A0AAD7BPG5</accession>
<dbReference type="InterPro" id="IPR032675">
    <property type="entry name" value="LRR_dom_sf"/>
</dbReference>
<evidence type="ECO:0008006" key="3">
    <source>
        <dbReference type="Google" id="ProtNLM"/>
    </source>
</evidence>
<dbReference type="SUPFAM" id="SSF52047">
    <property type="entry name" value="RNI-like"/>
    <property type="match status" value="1"/>
</dbReference>
<dbReference type="EMBL" id="JARKIF010000011">
    <property type="protein sequence ID" value="KAJ7627001.1"/>
    <property type="molecule type" value="Genomic_DNA"/>
</dbReference>
<protein>
    <recommendedName>
        <fullName evidence="3">F-box domain-containing protein</fullName>
    </recommendedName>
</protein>
<evidence type="ECO:0000313" key="2">
    <source>
        <dbReference type="Proteomes" id="UP001221142"/>
    </source>
</evidence>
<reference evidence="1" key="1">
    <citation type="submission" date="2023-03" db="EMBL/GenBank/DDBJ databases">
        <title>Massive genome expansion in bonnet fungi (Mycena s.s.) driven by repeated elements and novel gene families across ecological guilds.</title>
        <authorList>
            <consortium name="Lawrence Berkeley National Laboratory"/>
            <person name="Harder C.B."/>
            <person name="Miyauchi S."/>
            <person name="Viragh M."/>
            <person name="Kuo A."/>
            <person name="Thoen E."/>
            <person name="Andreopoulos B."/>
            <person name="Lu D."/>
            <person name="Skrede I."/>
            <person name="Drula E."/>
            <person name="Henrissat B."/>
            <person name="Morin E."/>
            <person name="Kohler A."/>
            <person name="Barry K."/>
            <person name="LaButti K."/>
            <person name="Morin E."/>
            <person name="Salamov A."/>
            <person name="Lipzen A."/>
            <person name="Mereny Z."/>
            <person name="Hegedus B."/>
            <person name="Baldrian P."/>
            <person name="Stursova M."/>
            <person name="Weitz H."/>
            <person name="Taylor A."/>
            <person name="Grigoriev I.V."/>
            <person name="Nagy L.G."/>
            <person name="Martin F."/>
            <person name="Kauserud H."/>
        </authorList>
    </citation>
    <scope>NUCLEOTIDE SEQUENCE</scope>
    <source>
        <strain evidence="1">9284</strain>
    </source>
</reference>
<dbReference type="Proteomes" id="UP001221142">
    <property type="component" value="Unassembled WGS sequence"/>
</dbReference>
<organism evidence="1 2">
    <name type="scientific">Roridomyces roridus</name>
    <dbReference type="NCBI Taxonomy" id="1738132"/>
    <lineage>
        <taxon>Eukaryota</taxon>
        <taxon>Fungi</taxon>
        <taxon>Dikarya</taxon>
        <taxon>Basidiomycota</taxon>
        <taxon>Agaricomycotina</taxon>
        <taxon>Agaricomycetes</taxon>
        <taxon>Agaricomycetidae</taxon>
        <taxon>Agaricales</taxon>
        <taxon>Marasmiineae</taxon>
        <taxon>Mycenaceae</taxon>
        <taxon>Roridomyces</taxon>
    </lineage>
</organism>
<gene>
    <name evidence="1" type="ORF">FB45DRAFT_1059862</name>
</gene>
<comment type="caution">
    <text evidence="1">The sequence shown here is derived from an EMBL/GenBank/DDBJ whole genome shotgun (WGS) entry which is preliminary data.</text>
</comment>
<sequence>MRLAMSDCDSHPQFWSPSNSVPTMPSFPGEIIQSIVQELPTPSEQAKMCLVSAQFKAMALPVLYRHINIRSLAMAIRCCLTIAQCAGRGDYVRSFVVVPDADAERLVTSIEYRVLSRMLHLLPQLEYLHIWIPTYKDDVFYSLLTVTFPRLRRFACHQPHFNNENLLGDFLHRHPALTELCIIRPHEYQCDNPPTTSNEFATPLPLVPLPALQSYSGSYSYFLRLAIRNRSLTHATFWDIPRSTDRRDILVHRLANALAQASQLGLKLCILGDAFGAEAIPALARVHPHLRTLEIGPFLEGPSRLHPNAATAISSCLPHLPFLTTLNLNNSADLLDPSRPPTEGRFAQQDAAMLAAWSQLCPTLVASRLHNQYWQRAPGGAQWFMLGR</sequence>
<keyword evidence="2" id="KW-1185">Reference proteome</keyword>
<evidence type="ECO:0000313" key="1">
    <source>
        <dbReference type="EMBL" id="KAJ7627001.1"/>
    </source>
</evidence>
<proteinExistence type="predicted"/>
<name>A0AAD7BPG5_9AGAR</name>
<dbReference type="AlphaFoldDB" id="A0AAD7BPG5"/>